<keyword evidence="1" id="KW-0732">Signal</keyword>
<evidence type="ECO:0000313" key="3">
    <source>
        <dbReference type="Proteomes" id="UP000048984"/>
    </source>
</evidence>
<name>A0A0P6VZ18_9HYPH</name>
<protein>
    <recommendedName>
        <fullName evidence="4">Secreted protein</fullName>
    </recommendedName>
</protein>
<evidence type="ECO:0008006" key="4">
    <source>
        <dbReference type="Google" id="ProtNLM"/>
    </source>
</evidence>
<comment type="caution">
    <text evidence="2">The sequence shown here is derived from an EMBL/GenBank/DDBJ whole genome shotgun (WGS) entry which is preliminary data.</text>
</comment>
<accession>A0A0P6VZ18</accession>
<gene>
    <name evidence="2" type="ORF">ABB55_06740</name>
</gene>
<evidence type="ECO:0000256" key="1">
    <source>
        <dbReference type="SAM" id="SignalP"/>
    </source>
</evidence>
<feature type="chain" id="PRO_5006131937" description="Secreted protein" evidence="1">
    <location>
        <begin position="25"/>
        <end position="98"/>
    </location>
</feature>
<dbReference type="EMBL" id="LJYW01000001">
    <property type="protein sequence ID" value="KPL51959.1"/>
    <property type="molecule type" value="Genomic_DNA"/>
</dbReference>
<dbReference type="AlphaFoldDB" id="A0A0P6VZ18"/>
<keyword evidence="3" id="KW-1185">Reference proteome</keyword>
<reference evidence="2 3" key="2">
    <citation type="submission" date="2015-10" db="EMBL/GenBank/DDBJ databases">
        <title>Draft Genome Sequence of Prosthecomicrobium hirschii ATCC 27832.</title>
        <authorList>
            <person name="Daniel J."/>
            <person name="Givan S.A."/>
            <person name="Brun Y.V."/>
            <person name="Brown P.J."/>
        </authorList>
    </citation>
    <scope>NUCLEOTIDE SEQUENCE [LARGE SCALE GENOMIC DNA]</scope>
    <source>
        <strain evidence="2 3">16</strain>
    </source>
</reference>
<sequence>MRSWIIGLVGAGLCALVPATPSAAATTCNAAAQSDDVDLCGQALFTSGPAATRAKMFKDCVIEEMGKKGFTEGKDYTVRVTNDPASELNGPVCKKAKK</sequence>
<evidence type="ECO:0000313" key="2">
    <source>
        <dbReference type="EMBL" id="KPL51959.1"/>
    </source>
</evidence>
<reference evidence="2 3" key="1">
    <citation type="submission" date="2015-09" db="EMBL/GenBank/DDBJ databases">
        <authorList>
            <person name="Jackson K.R."/>
            <person name="Lunt B.L."/>
            <person name="Fisher J.N.B."/>
            <person name="Gardner A.V."/>
            <person name="Bailey M.E."/>
            <person name="Deus L.M."/>
            <person name="Earl A.S."/>
            <person name="Gibby P.D."/>
            <person name="Hartmann K.A."/>
            <person name="Liu J.E."/>
            <person name="Manci A.M."/>
            <person name="Nielsen D.A."/>
            <person name="Solomon M.B."/>
            <person name="Breakwell D.P."/>
            <person name="Burnett S.H."/>
            <person name="Grose J.H."/>
        </authorList>
    </citation>
    <scope>NUCLEOTIDE SEQUENCE [LARGE SCALE GENOMIC DNA]</scope>
    <source>
        <strain evidence="2 3">16</strain>
    </source>
</reference>
<dbReference type="STRING" id="665126.ABB55_06740"/>
<dbReference type="Proteomes" id="UP000048984">
    <property type="component" value="Unassembled WGS sequence"/>
</dbReference>
<proteinExistence type="predicted"/>
<organism evidence="2 3">
    <name type="scientific">Prosthecodimorpha hirschii</name>
    <dbReference type="NCBI Taxonomy" id="665126"/>
    <lineage>
        <taxon>Bacteria</taxon>
        <taxon>Pseudomonadati</taxon>
        <taxon>Pseudomonadota</taxon>
        <taxon>Alphaproteobacteria</taxon>
        <taxon>Hyphomicrobiales</taxon>
        <taxon>Ancalomicrobiaceae</taxon>
        <taxon>Prosthecodimorpha</taxon>
    </lineage>
</organism>
<dbReference type="RefSeq" id="WP_054358122.1">
    <property type="nucleotide sequence ID" value="NZ_LJYW01000001.1"/>
</dbReference>
<feature type="signal peptide" evidence="1">
    <location>
        <begin position="1"/>
        <end position="24"/>
    </location>
</feature>